<dbReference type="Gene3D" id="3.90.960.10">
    <property type="entry name" value="YbaK/aminoacyl-tRNA synthetase-associated domain"/>
    <property type="match status" value="1"/>
</dbReference>
<dbReference type="InterPro" id="IPR014710">
    <property type="entry name" value="RmlC-like_jellyroll"/>
</dbReference>
<dbReference type="PANTHER" id="PTHR36114">
    <property type="entry name" value="16.7 KDA PROTEIN IN WHIE LOCUS"/>
    <property type="match status" value="1"/>
</dbReference>
<dbReference type="InterPro" id="IPR007214">
    <property type="entry name" value="YbaK/aa-tRNA-synth-assoc-dom"/>
</dbReference>
<dbReference type="CDD" id="cd02226">
    <property type="entry name" value="cupin_YdbB-like"/>
    <property type="match status" value="1"/>
</dbReference>
<dbReference type="EMBL" id="BNJF01000008">
    <property type="protein sequence ID" value="GHO50377.1"/>
    <property type="molecule type" value="Genomic_DNA"/>
</dbReference>
<dbReference type="InterPro" id="IPR011051">
    <property type="entry name" value="RmlC_Cupin_sf"/>
</dbReference>
<dbReference type="GO" id="GO:0002161">
    <property type="term" value="F:aminoacyl-tRNA deacylase activity"/>
    <property type="evidence" value="ECO:0007669"/>
    <property type="project" value="InterPro"/>
</dbReference>
<evidence type="ECO:0008006" key="5">
    <source>
        <dbReference type="Google" id="ProtNLM"/>
    </source>
</evidence>
<feature type="domain" description="Cupin type-2" evidence="2">
    <location>
        <begin position="229"/>
        <end position="286"/>
    </location>
</feature>
<feature type="domain" description="YbaK/aminoacyl-tRNA synthetase-associated" evidence="1">
    <location>
        <begin position="33"/>
        <end position="150"/>
    </location>
</feature>
<sequence>METQRDTYTQLIALLDQHQATYRFIDHAPQGQTELVSAMRGNALSQAAKCIVLMVKQGKKVTKYLLAVVPGDARVDLQAVKALLQATYVAFASLAIAEQLAGSVAGTILPFSFHPELELIVDPSVLENDELYFNAARLDRSLVLKTSDYVAIAKPRLASIAARQEISLEREESMMEQQIPYSIHLNAQYKPLELIDVPTLVATCQAAWYNQTLCQVNESVVRLGIMQGAFHWHKHEKEDEFFFVIEGRFLIDLEGRTVELAPQQGFTIPKGVIHRTRAPERTVILMIERAGIVPTGD</sequence>
<evidence type="ECO:0000259" key="1">
    <source>
        <dbReference type="Pfam" id="PF04073"/>
    </source>
</evidence>
<dbReference type="InterPro" id="IPR036754">
    <property type="entry name" value="YbaK/aa-tRNA-synt-asso_dom_sf"/>
</dbReference>
<accession>A0A8J3ICU2</accession>
<dbReference type="SUPFAM" id="SSF51182">
    <property type="entry name" value="RmlC-like cupins"/>
    <property type="match status" value="1"/>
</dbReference>
<evidence type="ECO:0000313" key="3">
    <source>
        <dbReference type="EMBL" id="GHO50377.1"/>
    </source>
</evidence>
<dbReference type="RefSeq" id="WP_220199403.1">
    <property type="nucleotide sequence ID" value="NZ_BNJF01000008.1"/>
</dbReference>
<evidence type="ECO:0000313" key="4">
    <source>
        <dbReference type="Proteomes" id="UP000612362"/>
    </source>
</evidence>
<dbReference type="Pfam" id="PF07883">
    <property type="entry name" value="Cupin_2"/>
    <property type="match status" value="1"/>
</dbReference>
<dbReference type="PANTHER" id="PTHR36114:SF1">
    <property type="entry name" value="16.7 KDA PROTEIN IN WHIE LOCUS"/>
    <property type="match status" value="1"/>
</dbReference>
<protein>
    <recommendedName>
        <fullName evidence="5">Cupin domain-containing protein</fullName>
    </recommendedName>
</protein>
<organism evidence="3 4">
    <name type="scientific">Ktedonospora formicarum</name>
    <dbReference type="NCBI Taxonomy" id="2778364"/>
    <lineage>
        <taxon>Bacteria</taxon>
        <taxon>Bacillati</taxon>
        <taxon>Chloroflexota</taxon>
        <taxon>Ktedonobacteria</taxon>
        <taxon>Ktedonobacterales</taxon>
        <taxon>Ktedonobacteraceae</taxon>
        <taxon>Ktedonospora</taxon>
    </lineage>
</organism>
<dbReference type="Pfam" id="PF04073">
    <property type="entry name" value="tRNA_edit"/>
    <property type="match status" value="1"/>
</dbReference>
<dbReference type="AlphaFoldDB" id="A0A8J3ICU2"/>
<proteinExistence type="predicted"/>
<comment type="caution">
    <text evidence="3">The sequence shown here is derived from an EMBL/GenBank/DDBJ whole genome shotgun (WGS) entry which is preliminary data.</text>
</comment>
<evidence type="ECO:0000259" key="2">
    <source>
        <dbReference type="Pfam" id="PF07883"/>
    </source>
</evidence>
<dbReference type="InterPro" id="IPR013096">
    <property type="entry name" value="Cupin_2"/>
</dbReference>
<dbReference type="Proteomes" id="UP000612362">
    <property type="component" value="Unassembled WGS sequence"/>
</dbReference>
<reference evidence="3" key="1">
    <citation type="submission" date="2020-10" db="EMBL/GenBank/DDBJ databases">
        <title>Taxonomic study of unclassified bacteria belonging to the class Ktedonobacteria.</title>
        <authorList>
            <person name="Yabe S."/>
            <person name="Wang C.M."/>
            <person name="Zheng Y."/>
            <person name="Sakai Y."/>
            <person name="Cavaletti L."/>
            <person name="Monciardini P."/>
            <person name="Donadio S."/>
        </authorList>
    </citation>
    <scope>NUCLEOTIDE SEQUENCE</scope>
    <source>
        <strain evidence="3">SOSP1-1</strain>
    </source>
</reference>
<gene>
    <name evidence="3" type="ORF">KSX_85400</name>
</gene>
<dbReference type="Gene3D" id="2.60.120.10">
    <property type="entry name" value="Jelly Rolls"/>
    <property type="match status" value="1"/>
</dbReference>
<dbReference type="SUPFAM" id="SSF55826">
    <property type="entry name" value="YbaK/ProRS associated domain"/>
    <property type="match status" value="1"/>
</dbReference>
<keyword evidence="4" id="KW-1185">Reference proteome</keyword>
<dbReference type="InterPro" id="IPR052044">
    <property type="entry name" value="PKS_Associated_Protein"/>
</dbReference>
<name>A0A8J3ICU2_9CHLR</name>